<organism evidence="5 6">
    <name type="scientific">candidate division WS5 bacterium</name>
    <dbReference type="NCBI Taxonomy" id="2093353"/>
    <lineage>
        <taxon>Bacteria</taxon>
        <taxon>candidate division WS5</taxon>
    </lineage>
</organism>
<feature type="chain" id="PRO_5019031211" evidence="3">
    <location>
        <begin position="32"/>
        <end position="398"/>
    </location>
</feature>
<dbReference type="PROSITE" id="PS50853">
    <property type="entry name" value="FN3"/>
    <property type="match status" value="1"/>
</dbReference>
<keyword evidence="2" id="KW-1133">Transmembrane helix</keyword>
<feature type="compositionally biased region" description="Polar residues" evidence="1">
    <location>
        <begin position="224"/>
        <end position="238"/>
    </location>
</feature>
<feature type="region of interest" description="Disordered" evidence="1">
    <location>
        <begin position="178"/>
        <end position="240"/>
    </location>
</feature>
<dbReference type="Proteomes" id="UP000285655">
    <property type="component" value="Unassembled WGS sequence"/>
</dbReference>
<accession>A0A419DCE5</accession>
<keyword evidence="3" id="KW-0732">Signal</keyword>
<reference evidence="5 6" key="1">
    <citation type="journal article" date="2017" name="ISME J.">
        <title>Energy and carbon metabolisms in a deep terrestrial subsurface fluid microbial community.</title>
        <authorList>
            <person name="Momper L."/>
            <person name="Jungbluth S.P."/>
            <person name="Lee M.D."/>
            <person name="Amend J.P."/>
        </authorList>
    </citation>
    <scope>NUCLEOTIDE SEQUENCE [LARGE SCALE GENOMIC DNA]</scope>
    <source>
        <strain evidence="5">SURF_29</strain>
    </source>
</reference>
<evidence type="ECO:0000256" key="2">
    <source>
        <dbReference type="SAM" id="Phobius"/>
    </source>
</evidence>
<evidence type="ECO:0000256" key="1">
    <source>
        <dbReference type="SAM" id="MobiDB-lite"/>
    </source>
</evidence>
<sequence length="398" mass="42912">MKLFFQKPIFAFCLPLLLFSFLVPASSYALAPVDQVCSTGVAGSNLYSFIGSNHQAYQAFVPTKNTLDAVAVRVKSEIGASSTIKMEIIDFLTPPYPTLASMTKTIGNTEEWVTFDFPDVSMPRSGYVVLLKNVNQNEHAIWRQNHGNCDPVGYSGDGETADMSRDFGYAVYAYDSGGNGSNPGSNQPPSNGNPPSGSSPGGNPPSSGPSSPIGTTPGSGQPPAQITSKSIAPPTNLTAGDRGLDYGGAIDLEWKASQTSDIDGYKLFRRAEGDNEYVEIIKLPKTFTKFTDPWAIKDKTYYYTLRAFKGSDESVDSNVAFAASKDDLSGVIKDIQDDFKKNNKGGILGEAGLFLVIPIVIILLIIGLFILGLWVLLHKKKAPPTQPKAIKVNKEMKK</sequence>
<evidence type="ECO:0000313" key="5">
    <source>
        <dbReference type="EMBL" id="RJO60765.1"/>
    </source>
</evidence>
<gene>
    <name evidence="5" type="ORF">C4544_04485</name>
</gene>
<feature type="compositionally biased region" description="Low complexity" evidence="1">
    <location>
        <begin position="182"/>
        <end position="198"/>
    </location>
</feature>
<keyword evidence="2" id="KW-0812">Transmembrane</keyword>
<feature type="signal peptide" evidence="3">
    <location>
        <begin position="1"/>
        <end position="31"/>
    </location>
</feature>
<dbReference type="SUPFAM" id="SSF49265">
    <property type="entry name" value="Fibronectin type III"/>
    <property type="match status" value="1"/>
</dbReference>
<keyword evidence="2" id="KW-0472">Membrane</keyword>
<evidence type="ECO:0000313" key="6">
    <source>
        <dbReference type="Proteomes" id="UP000285655"/>
    </source>
</evidence>
<evidence type="ECO:0000259" key="4">
    <source>
        <dbReference type="PROSITE" id="PS50853"/>
    </source>
</evidence>
<comment type="caution">
    <text evidence="5">The sequence shown here is derived from an EMBL/GenBank/DDBJ whole genome shotgun (WGS) entry which is preliminary data.</text>
</comment>
<evidence type="ECO:0000256" key="3">
    <source>
        <dbReference type="SAM" id="SignalP"/>
    </source>
</evidence>
<dbReference type="InterPro" id="IPR036116">
    <property type="entry name" value="FN3_sf"/>
</dbReference>
<feature type="compositionally biased region" description="Low complexity" evidence="1">
    <location>
        <begin position="208"/>
        <end position="223"/>
    </location>
</feature>
<feature type="transmembrane region" description="Helical" evidence="2">
    <location>
        <begin position="351"/>
        <end position="377"/>
    </location>
</feature>
<dbReference type="CDD" id="cd00063">
    <property type="entry name" value="FN3"/>
    <property type="match status" value="1"/>
</dbReference>
<feature type="domain" description="Fibronectin type-III" evidence="4">
    <location>
        <begin position="233"/>
        <end position="327"/>
    </location>
</feature>
<dbReference type="InterPro" id="IPR013783">
    <property type="entry name" value="Ig-like_fold"/>
</dbReference>
<proteinExistence type="predicted"/>
<dbReference type="AlphaFoldDB" id="A0A419DCE5"/>
<protein>
    <submittedName>
        <fullName evidence="5">Fibronectin type III domain-containing protein</fullName>
    </submittedName>
</protein>
<dbReference type="InterPro" id="IPR003961">
    <property type="entry name" value="FN3_dom"/>
</dbReference>
<dbReference type="Gene3D" id="2.60.40.10">
    <property type="entry name" value="Immunoglobulins"/>
    <property type="match status" value="1"/>
</dbReference>
<name>A0A419DCE5_9BACT</name>
<dbReference type="EMBL" id="QZJW01000039">
    <property type="protein sequence ID" value="RJO60765.1"/>
    <property type="molecule type" value="Genomic_DNA"/>
</dbReference>